<dbReference type="Proteomes" id="UP000002051">
    <property type="component" value="Unassembled WGS sequence"/>
</dbReference>
<dbReference type="GO" id="GO:0005643">
    <property type="term" value="C:nuclear pore"/>
    <property type="evidence" value="ECO:0007669"/>
    <property type="project" value="InterPro"/>
</dbReference>
<gene>
    <name evidence="3" type="ordered locus">MTR_7g060890</name>
</gene>
<dbReference type="Pfam" id="PF08911">
    <property type="entry name" value="NUP50"/>
    <property type="match status" value="1"/>
</dbReference>
<dbReference type="EMBL" id="CM001223">
    <property type="protein sequence ID" value="AES79296.1"/>
    <property type="molecule type" value="Genomic_DNA"/>
</dbReference>
<feature type="domain" description="Nuclear pore complex NUP2/50/61" evidence="2">
    <location>
        <begin position="12"/>
        <end position="48"/>
    </location>
</feature>
<name>G7L4G2_MEDTR</name>
<reference evidence="3 5" key="1">
    <citation type="journal article" date="2011" name="Nature">
        <title>The Medicago genome provides insight into the evolution of rhizobial symbioses.</title>
        <authorList>
            <person name="Young N.D."/>
            <person name="Debelle F."/>
            <person name="Oldroyd G.E."/>
            <person name="Geurts R."/>
            <person name="Cannon S.B."/>
            <person name="Udvardi M.K."/>
            <person name="Benedito V.A."/>
            <person name="Mayer K.F."/>
            <person name="Gouzy J."/>
            <person name="Schoof H."/>
            <person name="Van de Peer Y."/>
            <person name="Proost S."/>
            <person name="Cook D.R."/>
            <person name="Meyers B.C."/>
            <person name="Spannagl M."/>
            <person name="Cheung F."/>
            <person name="De Mita S."/>
            <person name="Krishnakumar V."/>
            <person name="Gundlach H."/>
            <person name="Zhou S."/>
            <person name="Mudge J."/>
            <person name="Bharti A.K."/>
            <person name="Murray J.D."/>
            <person name="Naoumkina M.A."/>
            <person name="Rosen B."/>
            <person name="Silverstein K.A."/>
            <person name="Tang H."/>
            <person name="Rombauts S."/>
            <person name="Zhao P.X."/>
            <person name="Zhou P."/>
            <person name="Barbe V."/>
            <person name="Bardou P."/>
            <person name="Bechner M."/>
            <person name="Bellec A."/>
            <person name="Berger A."/>
            <person name="Berges H."/>
            <person name="Bidwell S."/>
            <person name="Bisseling T."/>
            <person name="Choisne N."/>
            <person name="Couloux A."/>
            <person name="Denny R."/>
            <person name="Deshpande S."/>
            <person name="Dai X."/>
            <person name="Doyle J.J."/>
            <person name="Dudez A.M."/>
            <person name="Farmer A.D."/>
            <person name="Fouteau S."/>
            <person name="Franken C."/>
            <person name="Gibelin C."/>
            <person name="Gish J."/>
            <person name="Goldstein S."/>
            <person name="Gonzalez A.J."/>
            <person name="Green P.J."/>
            <person name="Hallab A."/>
            <person name="Hartog M."/>
            <person name="Hua A."/>
            <person name="Humphray S.J."/>
            <person name="Jeong D.H."/>
            <person name="Jing Y."/>
            <person name="Jocker A."/>
            <person name="Kenton S.M."/>
            <person name="Kim D.J."/>
            <person name="Klee K."/>
            <person name="Lai H."/>
            <person name="Lang C."/>
            <person name="Lin S."/>
            <person name="Macmil S.L."/>
            <person name="Magdelenat G."/>
            <person name="Matthews L."/>
            <person name="McCorrison J."/>
            <person name="Monaghan E.L."/>
            <person name="Mun J.H."/>
            <person name="Najar F.Z."/>
            <person name="Nicholson C."/>
            <person name="Noirot C."/>
            <person name="O'Bleness M."/>
            <person name="Paule C.R."/>
            <person name="Poulain J."/>
            <person name="Prion F."/>
            <person name="Qin B."/>
            <person name="Qu C."/>
            <person name="Retzel E.F."/>
            <person name="Riddle C."/>
            <person name="Sallet E."/>
            <person name="Samain S."/>
            <person name="Samson N."/>
            <person name="Sanders I."/>
            <person name="Saurat O."/>
            <person name="Scarpelli C."/>
            <person name="Schiex T."/>
            <person name="Segurens B."/>
            <person name="Severin A.J."/>
            <person name="Sherrier D.J."/>
            <person name="Shi R."/>
            <person name="Sims S."/>
            <person name="Singer S.R."/>
            <person name="Sinharoy S."/>
            <person name="Sterck L."/>
            <person name="Viollet A."/>
            <person name="Wang B.B."/>
            <person name="Wang K."/>
            <person name="Wang M."/>
            <person name="Wang X."/>
            <person name="Warfsmann J."/>
            <person name="Weissenbach J."/>
            <person name="White D.D."/>
            <person name="White J.D."/>
            <person name="Wiley G.B."/>
            <person name="Wincker P."/>
            <person name="Xing Y."/>
            <person name="Yang L."/>
            <person name="Yao Z."/>
            <person name="Ying F."/>
            <person name="Zhai J."/>
            <person name="Zhou L."/>
            <person name="Zuber A."/>
            <person name="Denarie J."/>
            <person name="Dixon R.A."/>
            <person name="May G.D."/>
            <person name="Schwartz D.C."/>
            <person name="Rogers J."/>
            <person name="Quetier F."/>
            <person name="Town C.D."/>
            <person name="Roe B.A."/>
        </authorList>
    </citation>
    <scope>NUCLEOTIDE SEQUENCE [LARGE SCALE GENOMIC DNA]</scope>
    <source>
        <strain evidence="3">A17</strain>
        <strain evidence="4 5">cv. Jemalong A17</strain>
    </source>
</reference>
<evidence type="ECO:0000313" key="3">
    <source>
        <dbReference type="EMBL" id="AES79296.1"/>
    </source>
</evidence>
<proteinExistence type="predicted"/>
<dbReference type="HOGENOM" id="CLU_2100542_0_0_1"/>
<evidence type="ECO:0000259" key="2">
    <source>
        <dbReference type="Pfam" id="PF08911"/>
    </source>
</evidence>
<feature type="compositionally biased region" description="Basic and acidic residues" evidence="1">
    <location>
        <begin position="43"/>
        <end position="71"/>
    </location>
</feature>
<accession>G7L4G2</accession>
<feature type="region of interest" description="Disordered" evidence="1">
    <location>
        <begin position="31"/>
        <end position="95"/>
    </location>
</feature>
<keyword evidence="5" id="KW-1185">Reference proteome</keyword>
<dbReference type="InterPro" id="IPR015007">
    <property type="entry name" value="NUP2/50/61"/>
</dbReference>
<sequence length="116" mass="12857">MGNAENVLQSSKKRAAVRKFTRDTLIDNEEDDADLEAGTFNKASEEVLPEKAKNEETKQPESKALEVEDKSTSNNDVADIKNAGKELAQTQTPKQDTYILPPVNYHSLLAPASLRR</sequence>
<evidence type="ECO:0000313" key="5">
    <source>
        <dbReference type="Proteomes" id="UP000002051"/>
    </source>
</evidence>
<dbReference type="EnsemblPlants" id="AES79296">
    <property type="protein sequence ID" value="AES79296"/>
    <property type="gene ID" value="MTR_7g060890"/>
</dbReference>
<reference evidence="4" key="3">
    <citation type="submission" date="2015-04" db="UniProtKB">
        <authorList>
            <consortium name="EnsemblPlants"/>
        </authorList>
    </citation>
    <scope>IDENTIFICATION</scope>
    <source>
        <strain evidence="4">cv. Jemalong A17</strain>
    </source>
</reference>
<dbReference type="STRING" id="3880.G7L4G2"/>
<evidence type="ECO:0000313" key="4">
    <source>
        <dbReference type="EnsemblPlants" id="AES79296"/>
    </source>
</evidence>
<reference evidence="3 5" key="2">
    <citation type="journal article" date="2014" name="BMC Genomics">
        <title>An improved genome release (version Mt4.0) for the model legume Medicago truncatula.</title>
        <authorList>
            <person name="Tang H."/>
            <person name="Krishnakumar V."/>
            <person name="Bidwell S."/>
            <person name="Rosen B."/>
            <person name="Chan A."/>
            <person name="Zhou S."/>
            <person name="Gentzbittel L."/>
            <person name="Childs K.L."/>
            <person name="Yandell M."/>
            <person name="Gundlach H."/>
            <person name="Mayer K.F."/>
            <person name="Schwartz D.C."/>
            <person name="Town C.D."/>
        </authorList>
    </citation>
    <scope>GENOME REANNOTATION</scope>
    <source>
        <strain evidence="4 5">cv. Jemalong A17</strain>
    </source>
</reference>
<evidence type="ECO:0000256" key="1">
    <source>
        <dbReference type="SAM" id="MobiDB-lite"/>
    </source>
</evidence>
<dbReference type="PaxDb" id="3880-AES79296"/>
<dbReference type="AlphaFoldDB" id="G7L4G2"/>
<protein>
    <submittedName>
        <fullName evidence="3">NUP50 (Nucleoporin 50 kDa) protein</fullName>
    </submittedName>
</protein>
<organism evidence="3 5">
    <name type="scientific">Medicago truncatula</name>
    <name type="common">Barrel medic</name>
    <name type="synonym">Medicago tribuloides</name>
    <dbReference type="NCBI Taxonomy" id="3880"/>
    <lineage>
        <taxon>Eukaryota</taxon>
        <taxon>Viridiplantae</taxon>
        <taxon>Streptophyta</taxon>
        <taxon>Embryophyta</taxon>
        <taxon>Tracheophyta</taxon>
        <taxon>Spermatophyta</taxon>
        <taxon>Magnoliopsida</taxon>
        <taxon>eudicotyledons</taxon>
        <taxon>Gunneridae</taxon>
        <taxon>Pentapetalae</taxon>
        <taxon>rosids</taxon>
        <taxon>fabids</taxon>
        <taxon>Fabales</taxon>
        <taxon>Fabaceae</taxon>
        <taxon>Papilionoideae</taxon>
        <taxon>50 kb inversion clade</taxon>
        <taxon>NPAAA clade</taxon>
        <taxon>Hologalegina</taxon>
        <taxon>IRL clade</taxon>
        <taxon>Trifolieae</taxon>
        <taxon>Medicago</taxon>
    </lineage>
</organism>